<sequence length="59" mass="6712">MPPLFQLRLSFKEGVLVSADKVNKPVAARYAFKAWTSGDLFNKYGLTASSFRTDNWEIK</sequence>
<gene>
    <name evidence="1" type="ORF">SAMN04488101_105178</name>
</gene>
<dbReference type="Proteomes" id="UP000192678">
    <property type="component" value="Unassembled WGS sequence"/>
</dbReference>
<keyword evidence="2" id="KW-1185">Reference proteome</keyword>
<dbReference type="EMBL" id="FWYB01000005">
    <property type="protein sequence ID" value="SMC91315.1"/>
    <property type="molecule type" value="Genomic_DNA"/>
</dbReference>
<accession>A0A1W2D125</accession>
<dbReference type="AlphaFoldDB" id="A0A1W2D125"/>
<proteinExistence type="predicted"/>
<evidence type="ECO:0000313" key="1">
    <source>
        <dbReference type="EMBL" id="SMC91315.1"/>
    </source>
</evidence>
<organism evidence="1 2">
    <name type="scientific">Pedobacter nyackensis</name>
    <dbReference type="NCBI Taxonomy" id="475255"/>
    <lineage>
        <taxon>Bacteria</taxon>
        <taxon>Pseudomonadati</taxon>
        <taxon>Bacteroidota</taxon>
        <taxon>Sphingobacteriia</taxon>
        <taxon>Sphingobacteriales</taxon>
        <taxon>Sphingobacteriaceae</taxon>
        <taxon>Pedobacter</taxon>
    </lineage>
</organism>
<reference evidence="1 2" key="1">
    <citation type="submission" date="2017-04" db="EMBL/GenBank/DDBJ databases">
        <authorList>
            <person name="Afonso C.L."/>
            <person name="Miller P.J."/>
            <person name="Scott M.A."/>
            <person name="Spackman E."/>
            <person name="Goraichik I."/>
            <person name="Dimitrov K.M."/>
            <person name="Suarez D.L."/>
            <person name="Swayne D.E."/>
        </authorList>
    </citation>
    <scope>NUCLEOTIDE SEQUENCE [LARGE SCALE GENOMIC DNA]</scope>
    <source>
        <strain evidence="1 2">DSM 19625</strain>
    </source>
</reference>
<dbReference type="RefSeq" id="WP_084289516.1">
    <property type="nucleotide sequence ID" value="NZ_FWYB01000005.1"/>
</dbReference>
<dbReference type="STRING" id="475255.SAMN04488101_105178"/>
<name>A0A1W2D125_9SPHI</name>
<evidence type="ECO:0000313" key="2">
    <source>
        <dbReference type="Proteomes" id="UP000192678"/>
    </source>
</evidence>
<protein>
    <submittedName>
        <fullName evidence="1">Sialate O-acetylesterase</fullName>
    </submittedName>
</protein>